<dbReference type="Proteomes" id="UP000230731">
    <property type="component" value="Unassembled WGS sequence"/>
</dbReference>
<evidence type="ECO:0000256" key="1">
    <source>
        <dbReference type="SAM" id="Phobius"/>
    </source>
</evidence>
<gene>
    <name evidence="2" type="ORF">COT71_02450</name>
</gene>
<feature type="transmembrane region" description="Helical" evidence="1">
    <location>
        <begin position="90"/>
        <end position="110"/>
    </location>
</feature>
<proteinExistence type="predicted"/>
<feature type="transmembrane region" description="Helical" evidence="1">
    <location>
        <begin position="31"/>
        <end position="52"/>
    </location>
</feature>
<dbReference type="InterPro" id="IPR043993">
    <property type="entry name" value="T4SS_pilin"/>
</dbReference>
<dbReference type="AlphaFoldDB" id="A0A2M6WZE6"/>
<reference evidence="3" key="1">
    <citation type="submission" date="2017-09" db="EMBL/GenBank/DDBJ databases">
        <title>Depth-based differentiation of microbial function through sediment-hosted aquifers and enrichment of novel symbionts in the deep terrestrial subsurface.</title>
        <authorList>
            <person name="Probst A.J."/>
            <person name="Ladd B."/>
            <person name="Jarett J.K."/>
            <person name="Geller-Mcgrath D.E."/>
            <person name="Sieber C.M.K."/>
            <person name="Emerson J.B."/>
            <person name="Anantharaman K."/>
            <person name="Thomas B.C."/>
            <person name="Malmstrom R."/>
            <person name="Stieglmeier M."/>
            <person name="Klingl A."/>
            <person name="Woyke T."/>
            <person name="Ryan C.M."/>
            <person name="Banfield J.F."/>
        </authorList>
    </citation>
    <scope>NUCLEOTIDE SEQUENCE [LARGE SCALE GENOMIC DNA]</scope>
</reference>
<keyword evidence="1" id="KW-1133">Transmembrane helix</keyword>
<name>A0A2M6WZE6_9BACT</name>
<comment type="caution">
    <text evidence="2">The sequence shown here is derived from an EMBL/GenBank/DDBJ whole genome shotgun (WGS) entry which is preliminary data.</text>
</comment>
<organism evidence="2 3">
    <name type="scientific">Candidatus Andersenbacteria bacterium CG10_big_fil_rev_8_21_14_0_10_54_11</name>
    <dbReference type="NCBI Taxonomy" id="1974485"/>
    <lineage>
        <taxon>Bacteria</taxon>
        <taxon>Candidatus Anderseniibacteriota</taxon>
    </lineage>
</organism>
<protein>
    <submittedName>
        <fullName evidence="2">Uncharacterized protein</fullName>
    </submittedName>
</protein>
<sequence length="159" mass="16990">MHPTAQQKILPLLKGGAVDSKPFSRIRKVKGMLYITLCLFNFTLFPFNALALSSDDNVLGAPVGLNPVPADNLEGIPDEDNINLIGAVRVIVNAFLAIVALIAVIVIIIAGFRLIISGGDEESARAARRQILYAIIGLVIILLSAIIVNFVISLFNVGT</sequence>
<evidence type="ECO:0000313" key="2">
    <source>
        <dbReference type="EMBL" id="PIT98134.1"/>
    </source>
</evidence>
<dbReference type="Pfam" id="PF18895">
    <property type="entry name" value="T4SS_pilin"/>
    <property type="match status" value="1"/>
</dbReference>
<dbReference type="EMBL" id="PEZP01000030">
    <property type="protein sequence ID" value="PIT98134.1"/>
    <property type="molecule type" value="Genomic_DNA"/>
</dbReference>
<accession>A0A2M6WZE6</accession>
<evidence type="ECO:0000313" key="3">
    <source>
        <dbReference type="Proteomes" id="UP000230731"/>
    </source>
</evidence>
<keyword evidence="1" id="KW-0812">Transmembrane</keyword>
<feature type="transmembrane region" description="Helical" evidence="1">
    <location>
        <begin position="131"/>
        <end position="155"/>
    </location>
</feature>
<keyword evidence="1" id="KW-0472">Membrane</keyword>